<sequence>MMFLVEFAKRSLIAGDDADEFTALSVNTPIDRTDVAAILPGGQLVLSVTRDTYERLELVGKHAFHDKDVYRVEINLLGKGFTTGGYFSKKVIQCLQAHTREMDLLCVKSVDGRGAEIDFSALPEEHKAREDLQEIHEWLGCIACGISGTLSCDESAYASGEHPLSADMTCLKWEGLLPACSIMDAIALCRSEIARGACPWAAVSVWGFVDAPASWHGTEHGRGPVMGGENDYIVLVLPGDQYALFVSAGEGDGFAHF</sequence>
<comment type="caution">
    <text evidence="1">The sequence shown here is derived from an EMBL/GenBank/DDBJ whole genome shotgun (WGS) entry which is preliminary data.</text>
</comment>
<keyword evidence="2" id="KW-1185">Reference proteome</keyword>
<dbReference type="PANTHER" id="PTHR15396:SF1">
    <property type="entry name" value="RIBONUCLEASE P PROTEIN SUBUNIT P40"/>
    <property type="match status" value="1"/>
</dbReference>
<dbReference type="EMBL" id="JALJOT010000006">
    <property type="protein sequence ID" value="KAK9909918.1"/>
    <property type="molecule type" value="Genomic_DNA"/>
</dbReference>
<dbReference type="Pfam" id="PF08584">
    <property type="entry name" value="Ribonuc_P_40"/>
    <property type="match status" value="2"/>
</dbReference>
<dbReference type="InterPro" id="IPR013893">
    <property type="entry name" value="RNase_P_Rpp40"/>
</dbReference>
<accession>A0ABR2YS65</accession>
<dbReference type="PANTHER" id="PTHR15396">
    <property type="entry name" value="RIBONUCLEASE P PROTEIN SUBUNIT P40"/>
    <property type="match status" value="1"/>
</dbReference>
<proteinExistence type="predicted"/>
<gene>
    <name evidence="1" type="ORF">WJX75_009463</name>
</gene>
<name>A0ABR2YS65_9CHLO</name>
<protein>
    <submittedName>
        <fullName evidence="1">Uncharacterized protein</fullName>
    </submittedName>
</protein>
<evidence type="ECO:0000313" key="2">
    <source>
        <dbReference type="Proteomes" id="UP001491310"/>
    </source>
</evidence>
<organism evidence="1 2">
    <name type="scientific">Coccomyxa subellipsoidea</name>
    <dbReference type="NCBI Taxonomy" id="248742"/>
    <lineage>
        <taxon>Eukaryota</taxon>
        <taxon>Viridiplantae</taxon>
        <taxon>Chlorophyta</taxon>
        <taxon>core chlorophytes</taxon>
        <taxon>Trebouxiophyceae</taxon>
        <taxon>Trebouxiophyceae incertae sedis</taxon>
        <taxon>Coccomyxaceae</taxon>
        <taxon>Coccomyxa</taxon>
    </lineage>
</organism>
<evidence type="ECO:0000313" key="1">
    <source>
        <dbReference type="EMBL" id="KAK9909918.1"/>
    </source>
</evidence>
<reference evidence="1 2" key="1">
    <citation type="journal article" date="2024" name="Nat. Commun.">
        <title>Phylogenomics reveals the evolutionary origins of lichenization in chlorophyte algae.</title>
        <authorList>
            <person name="Puginier C."/>
            <person name="Libourel C."/>
            <person name="Otte J."/>
            <person name="Skaloud P."/>
            <person name="Haon M."/>
            <person name="Grisel S."/>
            <person name="Petersen M."/>
            <person name="Berrin J.G."/>
            <person name="Delaux P.M."/>
            <person name="Dal Grande F."/>
            <person name="Keller J."/>
        </authorList>
    </citation>
    <scope>NUCLEOTIDE SEQUENCE [LARGE SCALE GENOMIC DNA]</scope>
    <source>
        <strain evidence="1 2">SAG 216-7</strain>
    </source>
</reference>
<dbReference type="Proteomes" id="UP001491310">
    <property type="component" value="Unassembled WGS sequence"/>
</dbReference>